<protein>
    <recommendedName>
        <fullName evidence="3">PglD N-terminal domain-containing protein</fullName>
    </recommendedName>
</protein>
<evidence type="ECO:0000313" key="4">
    <source>
        <dbReference type="EMBL" id="SCW94872.1"/>
    </source>
</evidence>
<dbReference type="InterPro" id="IPR020019">
    <property type="entry name" value="AcTrfase_PglD-like"/>
</dbReference>
<dbReference type="RefSeq" id="WP_205409364.1">
    <property type="nucleotide sequence ID" value="NZ_FMTP01000009.1"/>
</dbReference>
<dbReference type="SUPFAM" id="SSF51161">
    <property type="entry name" value="Trimeric LpxA-like enzymes"/>
    <property type="match status" value="1"/>
</dbReference>
<dbReference type="Pfam" id="PF17836">
    <property type="entry name" value="PglD_N"/>
    <property type="match status" value="1"/>
</dbReference>
<dbReference type="PANTHER" id="PTHR43300:SF7">
    <property type="entry name" value="UDP-N-ACETYLBACILLOSAMINE N-ACETYLTRANSFERASE"/>
    <property type="match status" value="1"/>
</dbReference>
<dbReference type="InterPro" id="IPR050179">
    <property type="entry name" value="Trans_hexapeptide_repeat"/>
</dbReference>
<gene>
    <name evidence="4" type="ORF">SAMN05660859_4184</name>
</gene>
<feature type="active site" description="Proton acceptor" evidence="2">
    <location>
        <position position="135"/>
    </location>
</feature>
<evidence type="ECO:0000259" key="3">
    <source>
        <dbReference type="Pfam" id="PF17836"/>
    </source>
</evidence>
<sequence>MTLFAVYGASGFGREVMPLLRAHVPAGAEAVFIDDNVDVDRVNGHRVMNWEAFAAAPASEKKVTIAIANSQVREAIVEKCLASGVGFIDVKADNVRILDAVTLGEGHILCGFVTLTSNVNIGTNFHANIYSYVAHDCVVGDFVTLAPCVQCNGNVVIEDHAYIGTGAVIRQGSPGAPIVIGRGAVVGMGAVVTKSVPPGVTVVGNPARPLVKS</sequence>
<dbReference type="CDD" id="cd03360">
    <property type="entry name" value="LbH_AT_putative"/>
    <property type="match status" value="1"/>
</dbReference>
<evidence type="ECO:0000256" key="2">
    <source>
        <dbReference type="PIRSR" id="PIRSR620019-1"/>
    </source>
</evidence>
<keyword evidence="5" id="KW-1185">Reference proteome</keyword>
<dbReference type="AlphaFoldDB" id="A0A1G4UMJ2"/>
<reference evidence="5" key="1">
    <citation type="submission" date="2016-10" db="EMBL/GenBank/DDBJ databases">
        <authorList>
            <person name="Varghese N."/>
            <person name="Submissions S."/>
        </authorList>
    </citation>
    <scope>NUCLEOTIDE SEQUENCE [LARGE SCALE GENOMIC DNA]</scope>
    <source>
        <strain evidence="5">CGMCC 1.1761</strain>
    </source>
</reference>
<dbReference type="PANTHER" id="PTHR43300">
    <property type="entry name" value="ACETYLTRANSFERASE"/>
    <property type="match status" value="1"/>
</dbReference>
<dbReference type="InterPro" id="IPR011004">
    <property type="entry name" value="Trimer_LpxA-like_sf"/>
</dbReference>
<organism evidence="4 5">
    <name type="scientific">Ancylobacter rudongensis</name>
    <dbReference type="NCBI Taxonomy" id="177413"/>
    <lineage>
        <taxon>Bacteria</taxon>
        <taxon>Pseudomonadati</taxon>
        <taxon>Pseudomonadota</taxon>
        <taxon>Alphaproteobacteria</taxon>
        <taxon>Hyphomicrobiales</taxon>
        <taxon>Xanthobacteraceae</taxon>
        <taxon>Ancylobacter</taxon>
    </lineage>
</organism>
<name>A0A1G4UMJ2_9HYPH</name>
<dbReference type="InterPro" id="IPR041561">
    <property type="entry name" value="PglD_N"/>
</dbReference>
<dbReference type="Proteomes" id="UP000198889">
    <property type="component" value="Unassembled WGS sequence"/>
</dbReference>
<dbReference type="Gene3D" id="3.40.50.20">
    <property type="match status" value="1"/>
</dbReference>
<dbReference type="NCBIfam" id="TIGR03570">
    <property type="entry name" value="NeuD_NnaD"/>
    <property type="match status" value="1"/>
</dbReference>
<comment type="similarity">
    <text evidence="1">Belongs to the transferase hexapeptide repeat family.</text>
</comment>
<feature type="domain" description="PglD N-terminal" evidence="3">
    <location>
        <begin position="5"/>
        <end position="79"/>
    </location>
</feature>
<dbReference type="EMBL" id="FMTP01000009">
    <property type="protein sequence ID" value="SCW94872.1"/>
    <property type="molecule type" value="Genomic_DNA"/>
</dbReference>
<evidence type="ECO:0000313" key="5">
    <source>
        <dbReference type="Proteomes" id="UP000198889"/>
    </source>
</evidence>
<feature type="site" description="Increases basicity of active site His" evidence="2">
    <location>
        <position position="136"/>
    </location>
</feature>
<dbReference type="STRING" id="177413.SAMN05660859_4184"/>
<evidence type="ECO:0000256" key="1">
    <source>
        <dbReference type="ARBA" id="ARBA00007274"/>
    </source>
</evidence>
<proteinExistence type="inferred from homology"/>
<accession>A0A1G4UMJ2</accession>
<dbReference type="Gene3D" id="2.160.10.10">
    <property type="entry name" value="Hexapeptide repeat proteins"/>
    <property type="match status" value="1"/>
</dbReference>